<name>A0A075UNR9_9PSEU</name>
<sequence length="140" mass="15803">MAYDFQVTVDSARPHDLADWWAEMLGWQVEGSNEEFIREMVAKGYAPEEATTTHNGVLVWKDGAAIVHPETKQRFLFQLVPEGKTVKNRLHLDIRMGADKIEAELERLTARGATFLHRGKQGPAEWITIADPEGNELCLS</sequence>
<proteinExistence type="predicted"/>
<dbReference type="PANTHER" id="PTHR35908">
    <property type="entry name" value="HYPOTHETICAL FUSION PROTEIN"/>
    <property type="match status" value="1"/>
</dbReference>
<dbReference type="RefSeq" id="WP_038508810.1">
    <property type="nucleotide sequence ID" value="NZ_CP008953.1"/>
</dbReference>
<organism evidence="2 3">
    <name type="scientific">Amycolatopsis japonica</name>
    <dbReference type="NCBI Taxonomy" id="208439"/>
    <lineage>
        <taxon>Bacteria</taxon>
        <taxon>Bacillati</taxon>
        <taxon>Actinomycetota</taxon>
        <taxon>Actinomycetes</taxon>
        <taxon>Pseudonocardiales</taxon>
        <taxon>Pseudonocardiaceae</taxon>
        <taxon>Amycolatopsis</taxon>
        <taxon>Amycolatopsis japonica group</taxon>
    </lineage>
</organism>
<dbReference type="SUPFAM" id="SSF54593">
    <property type="entry name" value="Glyoxalase/Bleomycin resistance protein/Dihydroxybiphenyl dioxygenase"/>
    <property type="match status" value="1"/>
</dbReference>
<keyword evidence="3" id="KW-1185">Reference proteome</keyword>
<dbReference type="Gene3D" id="3.10.180.10">
    <property type="entry name" value="2,3-Dihydroxybiphenyl 1,2-Dioxygenase, domain 1"/>
    <property type="match status" value="1"/>
</dbReference>
<dbReference type="Proteomes" id="UP000028492">
    <property type="component" value="Chromosome"/>
</dbReference>
<dbReference type="AlphaFoldDB" id="A0A075UNR9"/>
<dbReference type="InterPro" id="IPR041581">
    <property type="entry name" value="Glyoxalase_6"/>
</dbReference>
<protein>
    <recommendedName>
        <fullName evidence="1">Glyoxalase-like domain-containing protein</fullName>
    </recommendedName>
</protein>
<dbReference type="PANTHER" id="PTHR35908:SF1">
    <property type="entry name" value="CONSERVED PROTEIN"/>
    <property type="match status" value="1"/>
</dbReference>
<dbReference type="KEGG" id="aja:AJAP_05710"/>
<feature type="domain" description="Glyoxalase-like" evidence="1">
    <location>
        <begin position="6"/>
        <end position="139"/>
    </location>
</feature>
<dbReference type="eggNOG" id="COG0346">
    <property type="taxonomic scope" value="Bacteria"/>
</dbReference>
<evidence type="ECO:0000313" key="3">
    <source>
        <dbReference type="Proteomes" id="UP000028492"/>
    </source>
</evidence>
<accession>A0A075UNR9</accession>
<dbReference type="InterPro" id="IPR029068">
    <property type="entry name" value="Glyas_Bleomycin-R_OHBP_Dase"/>
</dbReference>
<dbReference type="EMBL" id="CP008953">
    <property type="protein sequence ID" value="AIG74061.1"/>
    <property type="molecule type" value="Genomic_DNA"/>
</dbReference>
<gene>
    <name evidence="2" type="ORF">AJAP_05710</name>
</gene>
<dbReference type="Pfam" id="PF18029">
    <property type="entry name" value="Glyoxalase_6"/>
    <property type="match status" value="1"/>
</dbReference>
<dbReference type="HOGENOM" id="CLU_108054_0_0_11"/>
<evidence type="ECO:0000313" key="2">
    <source>
        <dbReference type="EMBL" id="AIG74061.1"/>
    </source>
</evidence>
<evidence type="ECO:0000259" key="1">
    <source>
        <dbReference type="Pfam" id="PF18029"/>
    </source>
</evidence>
<reference evidence="2 3" key="1">
    <citation type="journal article" date="2014" name="J. Biotechnol.">
        <title>Complete genome sequence of the actinobacterium Amycolatopsis japonica MG417-CF17(T) (=DSM 44213T) producing (S,S)-N,N'-ethylenediaminedisuccinic acid.</title>
        <authorList>
            <person name="Stegmann E."/>
            <person name="Albersmeier A."/>
            <person name="Spohn M."/>
            <person name="Gert H."/>
            <person name="Weber T."/>
            <person name="Wohlleben W."/>
            <person name="Kalinowski J."/>
            <person name="Ruckert C."/>
        </authorList>
    </citation>
    <scope>NUCLEOTIDE SEQUENCE [LARGE SCALE GENOMIC DNA]</scope>
    <source>
        <strain evidence="3">MG417-CF17 (DSM 44213)</strain>
    </source>
</reference>
<dbReference type="STRING" id="208439.AJAP_05710"/>